<sequence>MTQKTINTELLQAIDAIERRGSFARGALELGKTSSALSYTIQKFEEQLGLAIYRRQGRRSVLTPAGQLLLAEGREILQTTARLAQRAHEIATGWESRITIGVESLFPYPLLWPQLEQFMRQHPTIELDLCEHILNGGWEALQQQRIDLLIGAGGPLPSQQGLSSAALAPLPLQAVIGAAHPLSHLAASEAGCEQLFQQARRVVSHDTSVTDIARSAGLGQHGSRFFVQTIEQKQAAIVSGIGIGHLPLHRIADQLTDGLLLPLRPPQAAAQPALLAWRMANKGRGLQALRQQLLSALAAPPTTR</sequence>
<evidence type="ECO:0000256" key="1">
    <source>
        <dbReference type="ARBA" id="ARBA00009437"/>
    </source>
</evidence>
<dbReference type="SUPFAM" id="SSF46785">
    <property type="entry name" value="Winged helix' DNA-binding domain"/>
    <property type="match status" value="1"/>
</dbReference>
<dbReference type="PANTHER" id="PTHR30126:SF91">
    <property type="entry name" value="LYSR FAMILY TRANSCRIPTIONAL REGULATOR"/>
    <property type="match status" value="1"/>
</dbReference>
<dbReference type="Pfam" id="PF00126">
    <property type="entry name" value="HTH_1"/>
    <property type="match status" value="1"/>
</dbReference>
<dbReference type="PANTHER" id="PTHR30126">
    <property type="entry name" value="HTH-TYPE TRANSCRIPTIONAL REGULATOR"/>
    <property type="match status" value="1"/>
</dbReference>
<evidence type="ECO:0000313" key="6">
    <source>
        <dbReference type="EMBL" id="TFH68731.1"/>
    </source>
</evidence>
<dbReference type="EMBL" id="SPIA01000001">
    <property type="protein sequence ID" value="TFH68731.1"/>
    <property type="molecule type" value="Genomic_DNA"/>
</dbReference>
<keyword evidence="7" id="KW-1185">Reference proteome</keyword>
<evidence type="ECO:0000256" key="3">
    <source>
        <dbReference type="ARBA" id="ARBA00023125"/>
    </source>
</evidence>
<keyword evidence="3" id="KW-0238">DNA-binding</keyword>
<comment type="caution">
    <text evidence="6">The sequence shown here is derived from an EMBL/GenBank/DDBJ whole genome shotgun (WGS) entry which is preliminary data.</text>
</comment>
<evidence type="ECO:0000259" key="5">
    <source>
        <dbReference type="PROSITE" id="PS50931"/>
    </source>
</evidence>
<accession>A0A4Y8UKG8</accession>
<keyword evidence="2" id="KW-0805">Transcription regulation</keyword>
<organism evidence="6 7">
    <name type="scientific">Gammaproteobacteria bacterium LSUCC0057</name>
    <dbReference type="NCBI Taxonomy" id="2559237"/>
    <lineage>
        <taxon>Bacteria</taxon>
        <taxon>Pseudomonadati</taxon>
        <taxon>Pseudomonadota</taxon>
        <taxon>Gammaproteobacteria</taxon>
        <taxon>Cellvibrionales</taxon>
        <taxon>Porticoccaceae</taxon>
        <taxon>SAR92 clade</taxon>
    </lineage>
</organism>
<dbReference type="InterPro" id="IPR000847">
    <property type="entry name" value="LysR_HTH_N"/>
</dbReference>
<proteinExistence type="inferred from homology"/>
<dbReference type="Gene3D" id="1.10.10.10">
    <property type="entry name" value="Winged helix-like DNA-binding domain superfamily/Winged helix DNA-binding domain"/>
    <property type="match status" value="1"/>
</dbReference>
<feature type="domain" description="HTH lysR-type" evidence="5">
    <location>
        <begin position="6"/>
        <end position="63"/>
    </location>
</feature>
<dbReference type="Proteomes" id="UP000298133">
    <property type="component" value="Unassembled WGS sequence"/>
</dbReference>
<dbReference type="OrthoDB" id="196624at2"/>
<dbReference type="InterPro" id="IPR036388">
    <property type="entry name" value="WH-like_DNA-bd_sf"/>
</dbReference>
<dbReference type="GO" id="GO:0000976">
    <property type="term" value="F:transcription cis-regulatory region binding"/>
    <property type="evidence" value="ECO:0007669"/>
    <property type="project" value="TreeGrafter"/>
</dbReference>
<dbReference type="Pfam" id="PF03466">
    <property type="entry name" value="LysR_substrate"/>
    <property type="match status" value="1"/>
</dbReference>
<dbReference type="InterPro" id="IPR005119">
    <property type="entry name" value="LysR_subst-bd"/>
</dbReference>
<evidence type="ECO:0000313" key="7">
    <source>
        <dbReference type="Proteomes" id="UP000298133"/>
    </source>
</evidence>
<reference evidence="6 7" key="1">
    <citation type="submission" date="2019-03" db="EMBL/GenBank/DDBJ databases">
        <title>Draft genome of Gammaproteobacteria bacterium LSUCC0057, a member of the SAR92 clade.</title>
        <authorList>
            <person name="Lanclos V.C."/>
            <person name="Doiron C."/>
            <person name="Henson M.W."/>
            <person name="Thrash J.C."/>
        </authorList>
    </citation>
    <scope>NUCLEOTIDE SEQUENCE [LARGE SCALE GENOMIC DNA]</scope>
    <source>
        <strain evidence="6 7">LSUCC0057</strain>
    </source>
</reference>
<evidence type="ECO:0000256" key="2">
    <source>
        <dbReference type="ARBA" id="ARBA00023015"/>
    </source>
</evidence>
<dbReference type="Gene3D" id="3.40.190.10">
    <property type="entry name" value="Periplasmic binding protein-like II"/>
    <property type="match status" value="2"/>
</dbReference>
<name>A0A4Y8UKG8_9GAMM</name>
<dbReference type="PROSITE" id="PS50931">
    <property type="entry name" value="HTH_LYSR"/>
    <property type="match status" value="1"/>
</dbReference>
<protein>
    <submittedName>
        <fullName evidence="6">LysR family transcriptional regulator</fullName>
    </submittedName>
</protein>
<comment type="similarity">
    <text evidence="1">Belongs to the LysR transcriptional regulatory family.</text>
</comment>
<evidence type="ECO:0000256" key="4">
    <source>
        <dbReference type="ARBA" id="ARBA00023163"/>
    </source>
</evidence>
<dbReference type="GO" id="GO:0003700">
    <property type="term" value="F:DNA-binding transcription factor activity"/>
    <property type="evidence" value="ECO:0007669"/>
    <property type="project" value="InterPro"/>
</dbReference>
<dbReference type="InterPro" id="IPR036390">
    <property type="entry name" value="WH_DNA-bd_sf"/>
</dbReference>
<keyword evidence="4" id="KW-0804">Transcription</keyword>
<gene>
    <name evidence="6" type="ORF">E3W66_01885</name>
</gene>
<dbReference type="AlphaFoldDB" id="A0A4Y8UKG8"/>
<dbReference type="SUPFAM" id="SSF53850">
    <property type="entry name" value="Periplasmic binding protein-like II"/>
    <property type="match status" value="1"/>
</dbReference>